<dbReference type="AlphaFoldDB" id="A0A0S4IUZ5"/>
<feature type="compositionally biased region" description="Low complexity" evidence="1">
    <location>
        <begin position="123"/>
        <end position="140"/>
    </location>
</feature>
<reference evidence="3" key="1">
    <citation type="submission" date="2015-09" db="EMBL/GenBank/DDBJ databases">
        <authorList>
            <consortium name="Pathogen Informatics"/>
        </authorList>
    </citation>
    <scope>NUCLEOTIDE SEQUENCE [LARGE SCALE GENOMIC DNA]</scope>
    <source>
        <strain evidence="3">Lake Konstanz</strain>
    </source>
</reference>
<evidence type="ECO:0000313" key="3">
    <source>
        <dbReference type="Proteomes" id="UP000051952"/>
    </source>
</evidence>
<feature type="region of interest" description="Disordered" evidence="1">
    <location>
        <begin position="99"/>
        <end position="140"/>
    </location>
</feature>
<sequence length="401" mass="45838">MAATMAAKRRPSSSVPQRRLSASPLVDIPVSPTSSVTSSSKPLPLVPTAPNRRLSTVIGAVNAGLLSAVTSNLSDETTFSTNWQLFQQQVNDEQKARAQLREKEQRKSQKNGVVRPPQPPQAPAATSSARGSAAAKRTASNKLENLPGTIAPIAVTTGELVYAAPGHSTMATNHIYEKACRQYARRISAFAVGDAVRRIQKWFRSAIIVRRSLRQFSLGVRVEILVRRFARRWLATARHSITARKRQLEEESSRHPREIVCAKYIQRWWRGATAKRIVRALRQVSEEAQRKSVVEERRLKAVQRIQVTWRMVIQRMRTRLARSSLKHFRVGRVIHHVRWYFFRKDRQYVRRAIAEKEYHAACVILRNWRAFAAARHRRCEEFIAKTFPRDSKWVHAAIAHQ</sequence>
<accession>A0A0S4IUZ5</accession>
<dbReference type="VEuPathDB" id="TriTrypDB:BSAL_69445"/>
<evidence type="ECO:0000313" key="2">
    <source>
        <dbReference type="EMBL" id="CUG01057.1"/>
    </source>
</evidence>
<proteinExistence type="predicted"/>
<feature type="compositionally biased region" description="Low complexity" evidence="1">
    <location>
        <begin position="29"/>
        <end position="48"/>
    </location>
</feature>
<gene>
    <name evidence="2" type="ORF">BSAL_69445</name>
</gene>
<evidence type="ECO:0000256" key="1">
    <source>
        <dbReference type="SAM" id="MobiDB-lite"/>
    </source>
</evidence>
<dbReference type="Proteomes" id="UP000051952">
    <property type="component" value="Unassembled WGS sequence"/>
</dbReference>
<name>A0A0S4IUZ5_BODSA</name>
<feature type="region of interest" description="Disordered" evidence="1">
    <location>
        <begin position="1"/>
        <end position="49"/>
    </location>
</feature>
<evidence type="ECO:0008006" key="4">
    <source>
        <dbReference type="Google" id="ProtNLM"/>
    </source>
</evidence>
<keyword evidence="3" id="KW-1185">Reference proteome</keyword>
<dbReference type="EMBL" id="CYKH01000491">
    <property type="protein sequence ID" value="CUG01057.1"/>
    <property type="molecule type" value="Genomic_DNA"/>
</dbReference>
<protein>
    <recommendedName>
        <fullName evidence="4">IQ calmodulin-binding protein</fullName>
    </recommendedName>
</protein>
<organism evidence="2 3">
    <name type="scientific">Bodo saltans</name>
    <name type="common">Flagellated protozoan</name>
    <dbReference type="NCBI Taxonomy" id="75058"/>
    <lineage>
        <taxon>Eukaryota</taxon>
        <taxon>Discoba</taxon>
        <taxon>Euglenozoa</taxon>
        <taxon>Kinetoplastea</taxon>
        <taxon>Metakinetoplastina</taxon>
        <taxon>Eubodonida</taxon>
        <taxon>Bodonidae</taxon>
        <taxon>Bodo</taxon>
    </lineage>
</organism>